<accession>A0A6A4ECW7</accession>
<protein>
    <submittedName>
        <fullName evidence="1">Uncharacterized protein</fullName>
    </submittedName>
</protein>
<comment type="caution">
    <text evidence="1">The sequence shown here is derived from an EMBL/GenBank/DDBJ whole genome shotgun (WGS) entry which is preliminary data.</text>
</comment>
<sequence>MPSGTFLTLLLPWRCGRGGRGCSSERVVLQGPAASLPPPFLAGQLLKARVARDCLG</sequence>
<gene>
    <name evidence="1" type="ORF">PR003_g17661</name>
</gene>
<name>A0A6A4ECW7_9STRA</name>
<evidence type="ECO:0000313" key="1">
    <source>
        <dbReference type="EMBL" id="KAE9320652.1"/>
    </source>
</evidence>
<dbReference type="EMBL" id="QXFT01001364">
    <property type="protein sequence ID" value="KAE9320652.1"/>
    <property type="molecule type" value="Genomic_DNA"/>
</dbReference>
<reference evidence="1 2" key="1">
    <citation type="submission" date="2018-08" db="EMBL/GenBank/DDBJ databases">
        <title>Genomic investigation of the strawberry pathogen Phytophthora fragariae indicates pathogenicity is determined by transcriptional variation in three key races.</title>
        <authorList>
            <person name="Adams T.M."/>
            <person name="Armitage A.D."/>
            <person name="Sobczyk M.K."/>
            <person name="Bates H.J."/>
            <person name="Dunwell J.M."/>
            <person name="Nellist C.F."/>
            <person name="Harrison R.J."/>
        </authorList>
    </citation>
    <scope>NUCLEOTIDE SEQUENCE [LARGE SCALE GENOMIC DNA]</scope>
    <source>
        <strain evidence="1 2">SCRP333</strain>
    </source>
</reference>
<evidence type="ECO:0000313" key="2">
    <source>
        <dbReference type="Proteomes" id="UP000434957"/>
    </source>
</evidence>
<organism evidence="1 2">
    <name type="scientific">Phytophthora rubi</name>
    <dbReference type="NCBI Taxonomy" id="129364"/>
    <lineage>
        <taxon>Eukaryota</taxon>
        <taxon>Sar</taxon>
        <taxon>Stramenopiles</taxon>
        <taxon>Oomycota</taxon>
        <taxon>Peronosporomycetes</taxon>
        <taxon>Peronosporales</taxon>
        <taxon>Peronosporaceae</taxon>
        <taxon>Phytophthora</taxon>
    </lineage>
</organism>
<dbReference type="AlphaFoldDB" id="A0A6A4ECW7"/>
<keyword evidence="2" id="KW-1185">Reference proteome</keyword>
<dbReference type="Proteomes" id="UP000434957">
    <property type="component" value="Unassembled WGS sequence"/>
</dbReference>
<proteinExistence type="predicted"/>